<dbReference type="Gene3D" id="3.40.630.10">
    <property type="entry name" value="Zn peptidases"/>
    <property type="match status" value="1"/>
</dbReference>
<feature type="chain" id="PRO_5045857745" evidence="4">
    <location>
        <begin position="20"/>
        <end position="438"/>
    </location>
</feature>
<protein>
    <submittedName>
        <fullName evidence="6">M20/M25/M40 family metallo-hydrolase</fullName>
    </submittedName>
</protein>
<evidence type="ECO:0000256" key="1">
    <source>
        <dbReference type="ARBA" id="ARBA00004613"/>
    </source>
</evidence>
<keyword evidence="3" id="KW-0378">Hydrolase</keyword>
<reference evidence="6" key="1">
    <citation type="submission" date="2022-05" db="EMBL/GenBank/DDBJ databases">
        <title>Sphingomonas sp. strain RMG20 Genome sequencing and assembly.</title>
        <authorList>
            <person name="Kim I."/>
        </authorList>
    </citation>
    <scope>NUCLEOTIDE SEQUENCE</scope>
    <source>
        <strain evidence="6">RMG20</strain>
    </source>
</reference>
<name>A0ABY4TQ08_9SPHN</name>
<dbReference type="PANTHER" id="PTHR12147:SF26">
    <property type="entry name" value="PEPTIDASE M28 DOMAIN-CONTAINING PROTEIN"/>
    <property type="match status" value="1"/>
</dbReference>
<dbReference type="Pfam" id="PF04389">
    <property type="entry name" value="Peptidase_M28"/>
    <property type="match status" value="1"/>
</dbReference>
<feature type="domain" description="Peptidase M28" evidence="5">
    <location>
        <begin position="99"/>
        <end position="308"/>
    </location>
</feature>
<keyword evidence="2" id="KW-0964">Secreted</keyword>
<dbReference type="Proteomes" id="UP001055580">
    <property type="component" value="Chromosome"/>
</dbReference>
<keyword evidence="4" id="KW-0732">Signal</keyword>
<dbReference type="InterPro" id="IPR003961">
    <property type="entry name" value="FN3_dom"/>
</dbReference>
<evidence type="ECO:0000259" key="5">
    <source>
        <dbReference type="Pfam" id="PF04389"/>
    </source>
</evidence>
<dbReference type="SUPFAM" id="SSF49265">
    <property type="entry name" value="Fibronectin type III"/>
    <property type="match status" value="1"/>
</dbReference>
<sequence>MLKPALALAALTLAAPAIARDEPSPQQLKRTVTTLVGFGTRHSLSSTTDPKRGIGAARNWASAEFQAIARGCGGCLTVERISRRFTGPRAPNGVLIEDVLGIQPGTDPNRVVIIGGHIDSMPSDVMDFTSDAPGANDDASGVAVVLEAARLLSKRKFSATIVYAVFSGEEQGLWGATLLADTVKARGWQVSAMLNNDIVGNAISQGGAKTGDRVRVFSEGVRASDSLVDQMTRRGEGSEDDGPSRALAKYIDGVADALPGKFDVFVDRRPDRFGRGGDHEPFLALGYPAVRFTSGGENWDRQHQNVRTENGREYGDLPVGMDFDYLAKVASVNIAALSQLAAAPAAPTGVTIAGALSRDTTVAWAPVPGAARYKVSWRRTDTQGWQQSRIVADATTTVLKDVPVDDHFVGVSAVAADGSESLVTFAGKAPRPATGPGR</sequence>
<dbReference type="InterPro" id="IPR036116">
    <property type="entry name" value="FN3_sf"/>
</dbReference>
<dbReference type="InterPro" id="IPR045175">
    <property type="entry name" value="M28_fam"/>
</dbReference>
<dbReference type="CDD" id="cd00063">
    <property type="entry name" value="FN3"/>
    <property type="match status" value="1"/>
</dbReference>
<dbReference type="EMBL" id="CP098401">
    <property type="protein sequence ID" value="URW74475.1"/>
    <property type="molecule type" value="Genomic_DNA"/>
</dbReference>
<dbReference type="InterPro" id="IPR013783">
    <property type="entry name" value="Ig-like_fold"/>
</dbReference>
<accession>A0ABY4TQ08</accession>
<evidence type="ECO:0000256" key="4">
    <source>
        <dbReference type="SAM" id="SignalP"/>
    </source>
</evidence>
<dbReference type="RefSeq" id="WP_250748650.1">
    <property type="nucleotide sequence ID" value="NZ_CP098401.1"/>
</dbReference>
<comment type="subcellular location">
    <subcellularLocation>
        <location evidence="1">Secreted</location>
    </subcellularLocation>
</comment>
<feature type="signal peptide" evidence="4">
    <location>
        <begin position="1"/>
        <end position="19"/>
    </location>
</feature>
<keyword evidence="7" id="KW-1185">Reference proteome</keyword>
<keyword evidence="3" id="KW-0482">Metalloprotease</keyword>
<organism evidence="6 7">
    <name type="scientific">Sphingomonas donggukensis</name>
    <dbReference type="NCBI Taxonomy" id="2949093"/>
    <lineage>
        <taxon>Bacteria</taxon>
        <taxon>Pseudomonadati</taxon>
        <taxon>Pseudomonadota</taxon>
        <taxon>Alphaproteobacteria</taxon>
        <taxon>Sphingomonadales</taxon>
        <taxon>Sphingomonadaceae</taxon>
        <taxon>Sphingomonas</taxon>
    </lineage>
</organism>
<evidence type="ECO:0000313" key="7">
    <source>
        <dbReference type="Proteomes" id="UP001055580"/>
    </source>
</evidence>
<evidence type="ECO:0000256" key="3">
    <source>
        <dbReference type="ARBA" id="ARBA00023049"/>
    </source>
</evidence>
<keyword evidence="3" id="KW-0645">Protease</keyword>
<evidence type="ECO:0000256" key="2">
    <source>
        <dbReference type="ARBA" id="ARBA00022525"/>
    </source>
</evidence>
<dbReference type="Gene3D" id="2.60.40.10">
    <property type="entry name" value="Immunoglobulins"/>
    <property type="match status" value="1"/>
</dbReference>
<dbReference type="InterPro" id="IPR007484">
    <property type="entry name" value="Peptidase_M28"/>
</dbReference>
<proteinExistence type="predicted"/>
<gene>
    <name evidence="6" type="ORF">M9980_07720</name>
</gene>
<dbReference type="SUPFAM" id="SSF53187">
    <property type="entry name" value="Zn-dependent exopeptidases"/>
    <property type="match status" value="1"/>
</dbReference>
<dbReference type="PANTHER" id="PTHR12147">
    <property type="entry name" value="METALLOPEPTIDASE M28 FAMILY MEMBER"/>
    <property type="match status" value="1"/>
</dbReference>
<evidence type="ECO:0000313" key="6">
    <source>
        <dbReference type="EMBL" id="URW74475.1"/>
    </source>
</evidence>